<dbReference type="PROSITE" id="PS50850">
    <property type="entry name" value="MFS"/>
    <property type="match status" value="1"/>
</dbReference>
<evidence type="ECO:0000256" key="5">
    <source>
        <dbReference type="ARBA" id="ARBA00022847"/>
    </source>
</evidence>
<evidence type="ECO:0000256" key="3">
    <source>
        <dbReference type="ARBA" id="ARBA00022448"/>
    </source>
</evidence>
<feature type="transmembrane region" description="Helical" evidence="12">
    <location>
        <begin position="298"/>
        <end position="318"/>
    </location>
</feature>
<keyword evidence="7" id="KW-0915">Sodium</keyword>
<name>A0A1B6EWM7_9HEMI</name>
<evidence type="ECO:0000256" key="7">
    <source>
        <dbReference type="ARBA" id="ARBA00023053"/>
    </source>
</evidence>
<evidence type="ECO:0000256" key="10">
    <source>
        <dbReference type="ARBA" id="ARBA00054632"/>
    </source>
</evidence>
<dbReference type="GO" id="GO:0015293">
    <property type="term" value="F:symporter activity"/>
    <property type="evidence" value="ECO:0007669"/>
    <property type="project" value="UniProtKB-KW"/>
</dbReference>
<evidence type="ECO:0000256" key="1">
    <source>
        <dbReference type="ARBA" id="ARBA00004141"/>
    </source>
</evidence>
<keyword evidence="8 12" id="KW-0472">Membrane</keyword>
<feature type="transmembrane region" description="Helical" evidence="12">
    <location>
        <begin position="30"/>
        <end position="54"/>
    </location>
</feature>
<dbReference type="InterPro" id="IPR036259">
    <property type="entry name" value="MFS_trans_sf"/>
</dbReference>
<organism evidence="14">
    <name type="scientific">Cuerna arida</name>
    <dbReference type="NCBI Taxonomy" id="1464854"/>
    <lineage>
        <taxon>Eukaryota</taxon>
        <taxon>Metazoa</taxon>
        <taxon>Ecdysozoa</taxon>
        <taxon>Arthropoda</taxon>
        <taxon>Hexapoda</taxon>
        <taxon>Insecta</taxon>
        <taxon>Pterygota</taxon>
        <taxon>Neoptera</taxon>
        <taxon>Paraneoptera</taxon>
        <taxon>Hemiptera</taxon>
        <taxon>Auchenorrhyncha</taxon>
        <taxon>Membracoidea</taxon>
        <taxon>Cicadellidae</taxon>
        <taxon>Cicadellinae</taxon>
        <taxon>Proconiini</taxon>
        <taxon>Cuerna</taxon>
    </lineage>
</organism>
<feature type="domain" description="Major facilitator superfamily (MFS) profile" evidence="13">
    <location>
        <begin position="32"/>
        <end position="451"/>
    </location>
</feature>
<dbReference type="PANTHER" id="PTHR11662">
    <property type="entry name" value="SOLUTE CARRIER FAMILY 17"/>
    <property type="match status" value="1"/>
</dbReference>
<keyword evidence="4 12" id="KW-0812">Transmembrane</keyword>
<comment type="subcellular location">
    <subcellularLocation>
        <location evidence="1">Membrane</location>
        <topology evidence="1">Multi-pass membrane protein</topology>
    </subcellularLocation>
</comment>
<feature type="transmembrane region" description="Helical" evidence="12">
    <location>
        <begin position="392"/>
        <end position="415"/>
    </location>
</feature>
<dbReference type="AlphaFoldDB" id="A0A1B6EWM7"/>
<feature type="transmembrane region" description="Helical" evidence="12">
    <location>
        <begin position="427"/>
        <end position="446"/>
    </location>
</feature>
<feature type="transmembrane region" description="Helical" evidence="12">
    <location>
        <begin position="339"/>
        <end position="355"/>
    </location>
</feature>
<feature type="transmembrane region" description="Helical" evidence="12">
    <location>
        <begin position="130"/>
        <end position="152"/>
    </location>
</feature>
<dbReference type="CDD" id="cd17318">
    <property type="entry name" value="MFS_SLC17"/>
    <property type="match status" value="1"/>
</dbReference>
<keyword evidence="9" id="KW-0739">Sodium transport</keyword>
<proteinExistence type="inferred from homology"/>
<feature type="transmembrane region" description="Helical" evidence="12">
    <location>
        <begin position="193"/>
        <end position="214"/>
    </location>
</feature>
<feature type="transmembrane region" description="Helical" evidence="12">
    <location>
        <begin position="164"/>
        <end position="187"/>
    </location>
</feature>
<dbReference type="FunFam" id="1.20.1250.20:FF:000144">
    <property type="entry name" value="Picot, isoform B"/>
    <property type="match status" value="1"/>
</dbReference>
<dbReference type="InterPro" id="IPR050382">
    <property type="entry name" value="MFS_Na/Anion_cotransporter"/>
</dbReference>
<feature type="transmembrane region" description="Helical" evidence="12">
    <location>
        <begin position="361"/>
        <end position="380"/>
    </location>
</feature>
<keyword evidence="9" id="KW-0406">Ion transport</keyword>
<keyword evidence="5" id="KW-0769">Symport</keyword>
<dbReference type="Pfam" id="PF07690">
    <property type="entry name" value="MFS_1"/>
    <property type="match status" value="1"/>
</dbReference>
<evidence type="ECO:0000256" key="4">
    <source>
        <dbReference type="ARBA" id="ARBA00022692"/>
    </source>
</evidence>
<evidence type="ECO:0000256" key="12">
    <source>
        <dbReference type="SAM" id="Phobius"/>
    </source>
</evidence>
<dbReference type="Gene3D" id="1.20.1250.20">
    <property type="entry name" value="MFS general substrate transporter like domains"/>
    <property type="match status" value="2"/>
</dbReference>
<evidence type="ECO:0000256" key="9">
    <source>
        <dbReference type="ARBA" id="ARBA00023201"/>
    </source>
</evidence>
<keyword evidence="3" id="KW-0813">Transport</keyword>
<accession>A0A1B6EWM7</accession>
<evidence type="ECO:0000256" key="11">
    <source>
        <dbReference type="ARBA" id="ARBA00068450"/>
    </source>
</evidence>
<sequence>MDKKKSTVSHHSELFIETPPSWIGVRHLQVALLFLCMLFAYIIRVNISVAIVAMTGSNNNIDVDTYEWDTSTKGLILSAFFWGYLVMNIPAAVIGHSVNNKLLLGGSFACASILSLITPVLVGWGDAPVIVIIRVCQGLSQGFMMPLIHGLLSKWAPPQERARCATYILGGLQFGTMIVLSCSGVLASSSWGWPSIFYFSGGLGLFWVVLWMLLGANSPEAHPFISAAERQFIQRSLPSTARDDVKMAIPWRDILTSGPVWAATLAHIGQNWAMWTILTEIPTYFNKALNYNLSNGGFLTAMPFLLMWLVSFPLSYIADKLIIKGITSVTASRKIWNTVAHWGGAIALIGLAFATDSNMAVVLYTIAVTINCCIYMGFNVNHLDLSPNFARILMGITNGLANVTSIIAPLFVGLVINDETDIGEWRIVFLFSALAYFLGNLAFIILGSGQLQDWNEPIIHHSNNVNSDPKEDDRNSSA</sequence>
<feature type="transmembrane region" description="Helical" evidence="12">
    <location>
        <begin position="102"/>
        <end position="124"/>
    </location>
</feature>
<dbReference type="EMBL" id="GECZ01027385">
    <property type="protein sequence ID" value="JAS42384.1"/>
    <property type="molecule type" value="Transcribed_RNA"/>
</dbReference>
<evidence type="ECO:0000256" key="6">
    <source>
        <dbReference type="ARBA" id="ARBA00022989"/>
    </source>
</evidence>
<dbReference type="SUPFAM" id="SSF103473">
    <property type="entry name" value="MFS general substrate transporter"/>
    <property type="match status" value="1"/>
</dbReference>
<dbReference type="GO" id="GO:0006814">
    <property type="term" value="P:sodium ion transport"/>
    <property type="evidence" value="ECO:0007669"/>
    <property type="project" value="UniProtKB-KW"/>
</dbReference>
<dbReference type="FunFam" id="1.20.1250.20:FF:000003">
    <property type="entry name" value="Solute carrier family 17 member 3"/>
    <property type="match status" value="1"/>
</dbReference>
<evidence type="ECO:0000259" key="13">
    <source>
        <dbReference type="PROSITE" id="PS50850"/>
    </source>
</evidence>
<evidence type="ECO:0000313" key="14">
    <source>
        <dbReference type="EMBL" id="JAS42384.1"/>
    </source>
</evidence>
<dbReference type="GO" id="GO:0006820">
    <property type="term" value="P:monoatomic anion transport"/>
    <property type="evidence" value="ECO:0007669"/>
    <property type="project" value="TreeGrafter"/>
</dbReference>
<keyword evidence="6 12" id="KW-1133">Transmembrane helix</keyword>
<dbReference type="InterPro" id="IPR020846">
    <property type="entry name" value="MFS_dom"/>
</dbReference>
<dbReference type="PANTHER" id="PTHR11662:SF280">
    <property type="entry name" value="FI21844P1-RELATED"/>
    <property type="match status" value="1"/>
</dbReference>
<feature type="transmembrane region" description="Helical" evidence="12">
    <location>
        <begin position="74"/>
        <end position="95"/>
    </location>
</feature>
<dbReference type="InterPro" id="IPR011701">
    <property type="entry name" value="MFS"/>
</dbReference>
<protein>
    <recommendedName>
        <fullName evidence="11">Putative inorganic phosphate cotransporter</fullName>
    </recommendedName>
</protein>
<comment type="function">
    <text evidence="10">May be an inorganic phosphate cotransporter.</text>
</comment>
<reference evidence="14" key="1">
    <citation type="submission" date="2015-11" db="EMBL/GenBank/DDBJ databases">
        <title>De novo transcriptome assembly of four potential Pierce s Disease insect vectors from Arizona vineyards.</title>
        <authorList>
            <person name="Tassone E.E."/>
        </authorList>
    </citation>
    <scope>NUCLEOTIDE SEQUENCE</scope>
</reference>
<comment type="similarity">
    <text evidence="2">Belongs to the major facilitator superfamily. Sodium/anion cotransporter family.</text>
</comment>
<evidence type="ECO:0000256" key="8">
    <source>
        <dbReference type="ARBA" id="ARBA00023136"/>
    </source>
</evidence>
<dbReference type="GO" id="GO:0016020">
    <property type="term" value="C:membrane"/>
    <property type="evidence" value="ECO:0007669"/>
    <property type="project" value="UniProtKB-SubCell"/>
</dbReference>
<gene>
    <name evidence="14" type="ORF">g.26963</name>
</gene>
<evidence type="ECO:0000256" key="2">
    <source>
        <dbReference type="ARBA" id="ARBA00008586"/>
    </source>
</evidence>